<keyword evidence="1" id="KW-0472">Membrane</keyword>
<keyword evidence="4" id="KW-1185">Reference proteome</keyword>
<evidence type="ECO:0000259" key="2">
    <source>
        <dbReference type="Pfam" id="PF07435"/>
    </source>
</evidence>
<evidence type="ECO:0000256" key="1">
    <source>
        <dbReference type="SAM" id="Phobius"/>
    </source>
</evidence>
<dbReference type="InterPro" id="IPR042274">
    <property type="entry name" value="YycH/YycI_2"/>
</dbReference>
<evidence type="ECO:0000313" key="4">
    <source>
        <dbReference type="Proteomes" id="UP000520011"/>
    </source>
</evidence>
<proteinExistence type="predicted"/>
<sequence length="446" mass="52297">MKYEIVKTIILTFLVLTSIAFTWGLWTYHPKYDVIQNDEYIQNVPVSNTQVDTSMIVRPLQILIHKNAAHYGIIEEAEINKLLKELKKWTFDDFENISSTIPKGEFLSFVHGKGKIEIIYPDDIPMNIYRDLLQIDDRGMDDVSFDTIVIPVEQRQDFVAYFVSTDHRKVYKAVVNDVSMEEINQLYEKAENFPHYFAYNVSETKSFFLPEKEITMNRLQYYTDELDPDRFKEALFSDPSFVKKDIVTFGEEYTDGSRLMDVDFLQKLLLYVNPAAKNTINQSSEESSTLIQKSIDFVNEHGGWTDMYHFAEWDRDKRKVVFRLFVNNYPAFNDYGMSEIIQIWGTNEVNKYQRPLFRLEIPDRVSVPTKLLSGQEVIQQLEKMKGFKKEFVSGITLGYELVKDPEREKVVVLEPAWFYLYDGTWRKITVKEETNEIRGGNTIGLE</sequence>
<dbReference type="EMBL" id="JACHEP010000003">
    <property type="protein sequence ID" value="MBB5324104.1"/>
    <property type="molecule type" value="Genomic_DNA"/>
</dbReference>
<comment type="caution">
    <text evidence="3">The sequence shown here is derived from an EMBL/GenBank/DDBJ whole genome shotgun (WGS) entry which is preliminary data.</text>
</comment>
<feature type="transmembrane region" description="Helical" evidence="1">
    <location>
        <begin position="9"/>
        <end position="28"/>
    </location>
</feature>
<accession>A0A7W8MUC9</accession>
<keyword evidence="1" id="KW-0812">Transmembrane</keyword>
<feature type="domain" description="Regulatory protein YycH" evidence="2">
    <location>
        <begin position="5"/>
        <end position="432"/>
    </location>
</feature>
<protein>
    <submittedName>
        <fullName evidence="3">Regulatory protein YycH of two-component signal transduction system YycFG</fullName>
    </submittedName>
</protein>
<dbReference type="CDD" id="cd15787">
    <property type="entry name" value="YycH_N"/>
    <property type="match status" value="1"/>
</dbReference>
<dbReference type="Pfam" id="PF07435">
    <property type="entry name" value="YycH"/>
    <property type="match status" value="1"/>
</dbReference>
<evidence type="ECO:0000313" key="3">
    <source>
        <dbReference type="EMBL" id="MBB5324104.1"/>
    </source>
</evidence>
<dbReference type="Gene3D" id="3.30.310.160">
    <property type="entry name" value="YycH protein, domain 2"/>
    <property type="match status" value="1"/>
</dbReference>
<organism evidence="3 4">
    <name type="scientific">Anoxybacteroides tepidamans</name>
    <dbReference type="NCBI Taxonomy" id="265948"/>
    <lineage>
        <taxon>Bacteria</taxon>
        <taxon>Bacillati</taxon>
        <taxon>Bacillota</taxon>
        <taxon>Bacilli</taxon>
        <taxon>Bacillales</taxon>
        <taxon>Anoxybacillaceae</taxon>
        <taxon>Anoxybacteroides</taxon>
    </lineage>
</organism>
<dbReference type="AlphaFoldDB" id="A0A7W8MUC9"/>
<gene>
    <name evidence="3" type="ORF">HNQ34_001196</name>
</gene>
<keyword evidence="1" id="KW-1133">Transmembrane helix</keyword>
<name>A0A7W8MUC9_9BACL</name>
<dbReference type="InterPro" id="IPR009996">
    <property type="entry name" value="YycH"/>
</dbReference>
<dbReference type="Proteomes" id="UP000520011">
    <property type="component" value="Unassembled WGS sequence"/>
</dbReference>
<dbReference type="Gene3D" id="3.10.450.310">
    <property type="match status" value="1"/>
</dbReference>
<reference evidence="3 4" key="1">
    <citation type="submission" date="2020-08" db="EMBL/GenBank/DDBJ databases">
        <title>Genomic Encyclopedia of Type Strains, Phase IV (KMG-IV): sequencing the most valuable type-strain genomes for metagenomic binning, comparative biology and taxonomic classification.</title>
        <authorList>
            <person name="Goeker M."/>
        </authorList>
    </citation>
    <scope>NUCLEOTIDE SEQUENCE [LARGE SCALE GENOMIC DNA]</scope>
    <source>
        <strain evidence="3 4">DSM 16325</strain>
    </source>
</reference>